<organism evidence="2 3">
    <name type="scientific">Heliocybe sulcata</name>
    <dbReference type="NCBI Taxonomy" id="5364"/>
    <lineage>
        <taxon>Eukaryota</taxon>
        <taxon>Fungi</taxon>
        <taxon>Dikarya</taxon>
        <taxon>Basidiomycota</taxon>
        <taxon>Agaricomycotina</taxon>
        <taxon>Agaricomycetes</taxon>
        <taxon>Gloeophyllales</taxon>
        <taxon>Gloeophyllaceae</taxon>
        <taxon>Heliocybe</taxon>
    </lineage>
</organism>
<dbReference type="AlphaFoldDB" id="A0A5C3NBI7"/>
<dbReference type="Proteomes" id="UP000305948">
    <property type="component" value="Unassembled WGS sequence"/>
</dbReference>
<keyword evidence="3" id="KW-1185">Reference proteome</keyword>
<sequence length="511" mass="55849">MSRLSFPSSPPPPIGAHAQGTHTHQITASIIGFRLPPHNASLAQPTSSSGTTAPLFSNYARHSSYCGIAASTQGLVRRGVRTRLAARFKLGYEHTHAGTAPQGDDRTAPEFPPEYKAVVCLLTSPRVCVNLPTARASSDPESAPSETVQQARSATACKNCIVKRGMIQVPPKPSSTKGLVLHFVVVVPLQVSFLRVSLHVSAFHRSGACKHGQLWQSKIPSLLLVNLPITPEQARAIQASMLSSTKSSDQQLAPSLIQHAAAAVEKTLEEVDTPGGLEEEDDAESVATDATGDAVTSDAEDIELESAYHFMDLPRRGNMKAGIDWQAVLHVFYELPQVAPKLGDMVFYFRDALGLTVVSNQILVLVLDTVKYLHICLRAPNNDAICISLVVCMQKMCIPNKEGQQFVAPKQPPPPSGHKRWAARGVKNHERSCRAQPEKQAEQARGAEFGERLLQLLLQQVEQQPNPDTLLLLMRIYLETLMMDDIQVEYHPESSQPMVTTPFEQFSRDSS</sequence>
<feature type="region of interest" description="Disordered" evidence="1">
    <location>
        <begin position="272"/>
        <end position="292"/>
    </location>
</feature>
<evidence type="ECO:0000256" key="1">
    <source>
        <dbReference type="SAM" id="MobiDB-lite"/>
    </source>
</evidence>
<dbReference type="EMBL" id="ML213506">
    <property type="protein sequence ID" value="TFK54385.1"/>
    <property type="molecule type" value="Genomic_DNA"/>
</dbReference>
<protein>
    <submittedName>
        <fullName evidence="2">Uncharacterized protein</fullName>
    </submittedName>
</protein>
<proteinExistence type="predicted"/>
<name>A0A5C3NBI7_9AGAM</name>
<accession>A0A5C3NBI7</accession>
<evidence type="ECO:0000313" key="3">
    <source>
        <dbReference type="Proteomes" id="UP000305948"/>
    </source>
</evidence>
<feature type="region of interest" description="Disordered" evidence="1">
    <location>
        <begin position="1"/>
        <end position="22"/>
    </location>
</feature>
<evidence type="ECO:0000313" key="2">
    <source>
        <dbReference type="EMBL" id="TFK54385.1"/>
    </source>
</evidence>
<reference evidence="2 3" key="1">
    <citation type="journal article" date="2019" name="Nat. Ecol. Evol.">
        <title>Megaphylogeny resolves global patterns of mushroom evolution.</title>
        <authorList>
            <person name="Varga T."/>
            <person name="Krizsan K."/>
            <person name="Foldi C."/>
            <person name="Dima B."/>
            <person name="Sanchez-Garcia M."/>
            <person name="Sanchez-Ramirez S."/>
            <person name="Szollosi G.J."/>
            <person name="Szarkandi J.G."/>
            <person name="Papp V."/>
            <person name="Albert L."/>
            <person name="Andreopoulos W."/>
            <person name="Angelini C."/>
            <person name="Antonin V."/>
            <person name="Barry K.W."/>
            <person name="Bougher N.L."/>
            <person name="Buchanan P."/>
            <person name="Buyck B."/>
            <person name="Bense V."/>
            <person name="Catcheside P."/>
            <person name="Chovatia M."/>
            <person name="Cooper J."/>
            <person name="Damon W."/>
            <person name="Desjardin D."/>
            <person name="Finy P."/>
            <person name="Geml J."/>
            <person name="Haridas S."/>
            <person name="Hughes K."/>
            <person name="Justo A."/>
            <person name="Karasinski D."/>
            <person name="Kautmanova I."/>
            <person name="Kiss B."/>
            <person name="Kocsube S."/>
            <person name="Kotiranta H."/>
            <person name="LaButti K.M."/>
            <person name="Lechner B.E."/>
            <person name="Liimatainen K."/>
            <person name="Lipzen A."/>
            <person name="Lukacs Z."/>
            <person name="Mihaltcheva S."/>
            <person name="Morgado L.N."/>
            <person name="Niskanen T."/>
            <person name="Noordeloos M.E."/>
            <person name="Ohm R.A."/>
            <person name="Ortiz-Santana B."/>
            <person name="Ovrebo C."/>
            <person name="Racz N."/>
            <person name="Riley R."/>
            <person name="Savchenko A."/>
            <person name="Shiryaev A."/>
            <person name="Soop K."/>
            <person name="Spirin V."/>
            <person name="Szebenyi C."/>
            <person name="Tomsovsky M."/>
            <person name="Tulloss R.E."/>
            <person name="Uehling J."/>
            <person name="Grigoriev I.V."/>
            <person name="Vagvolgyi C."/>
            <person name="Papp T."/>
            <person name="Martin F.M."/>
            <person name="Miettinen O."/>
            <person name="Hibbett D.S."/>
            <person name="Nagy L.G."/>
        </authorList>
    </citation>
    <scope>NUCLEOTIDE SEQUENCE [LARGE SCALE GENOMIC DNA]</scope>
    <source>
        <strain evidence="2 3">OMC1185</strain>
    </source>
</reference>
<gene>
    <name evidence="2" type="ORF">OE88DRAFT_1642917</name>
</gene>